<gene>
    <name evidence="1" type="ORF">J1C47_22145</name>
</gene>
<protein>
    <recommendedName>
        <fullName evidence="3">SpoVT-AbrB domain-containing protein</fullName>
    </recommendedName>
</protein>
<keyword evidence="2" id="KW-1185">Reference proteome</keyword>
<reference evidence="1 2" key="1">
    <citation type="submission" date="2021-03" db="EMBL/GenBank/DDBJ databases">
        <title>Whole genome sequence of Jiella sp. MQZ13P-4.</title>
        <authorList>
            <person name="Tuo L."/>
        </authorList>
    </citation>
    <scope>NUCLEOTIDE SEQUENCE [LARGE SCALE GENOMIC DNA]</scope>
    <source>
        <strain evidence="1 2">MQZ13P-4</strain>
    </source>
</reference>
<dbReference type="InterPro" id="IPR037914">
    <property type="entry name" value="SpoVT-AbrB_sf"/>
</dbReference>
<dbReference type="RefSeq" id="WP_207352992.1">
    <property type="nucleotide sequence ID" value="NZ_JAFMPY010000039.1"/>
</dbReference>
<dbReference type="EMBL" id="JAFMPY010000039">
    <property type="protein sequence ID" value="MBO0906360.1"/>
    <property type="molecule type" value="Genomic_DNA"/>
</dbReference>
<evidence type="ECO:0008006" key="3">
    <source>
        <dbReference type="Google" id="ProtNLM"/>
    </source>
</evidence>
<organism evidence="1 2">
    <name type="scientific">Jiella sonneratiae</name>
    <dbReference type="NCBI Taxonomy" id="2816856"/>
    <lineage>
        <taxon>Bacteria</taxon>
        <taxon>Pseudomonadati</taxon>
        <taxon>Pseudomonadota</taxon>
        <taxon>Alphaproteobacteria</taxon>
        <taxon>Hyphomicrobiales</taxon>
        <taxon>Aurantimonadaceae</taxon>
        <taxon>Jiella</taxon>
    </lineage>
</organism>
<accession>A0ABS3J9J8</accession>
<evidence type="ECO:0000313" key="2">
    <source>
        <dbReference type="Proteomes" id="UP000664288"/>
    </source>
</evidence>
<evidence type="ECO:0000313" key="1">
    <source>
        <dbReference type="EMBL" id="MBO0906360.1"/>
    </source>
</evidence>
<name>A0ABS3J9J8_9HYPH</name>
<sequence>MSRATIPSPSQRAISTSKTGRVWEIADALSEKLGRRADRRSVIDAYVAEGGNPNTGSTQYAYWKRAFEERHSDRQEGFASVPTMRLTIGKDGRLVIPAEMRAAMLLGDDEPVSAEVVDGELRILSLKGAVSHVQAMARRFDRGTGSPVDELIAERREEARREDESHSR</sequence>
<dbReference type="SUPFAM" id="SSF89447">
    <property type="entry name" value="AbrB/MazE/MraZ-like"/>
    <property type="match status" value="1"/>
</dbReference>
<comment type="caution">
    <text evidence="1">The sequence shown here is derived from an EMBL/GenBank/DDBJ whole genome shotgun (WGS) entry which is preliminary data.</text>
</comment>
<proteinExistence type="predicted"/>
<dbReference type="Proteomes" id="UP000664288">
    <property type="component" value="Unassembled WGS sequence"/>
</dbReference>